<protein>
    <submittedName>
        <fullName evidence="3">Xanthine dehydrogenase accessory factor</fullName>
    </submittedName>
</protein>
<reference evidence="3 4" key="1">
    <citation type="submission" date="2024-06" db="EMBL/GenBank/DDBJ databases">
        <title>Genomic Encyclopedia of Type Strains, Phase IV (KMG-IV): sequencing the most valuable type-strain genomes for metagenomic binning, comparative biology and taxonomic classification.</title>
        <authorList>
            <person name="Goeker M."/>
        </authorList>
    </citation>
    <scope>NUCLEOTIDE SEQUENCE [LARGE SCALE GENOMIC DNA]</scope>
    <source>
        <strain evidence="3 4">DSM 19730</strain>
    </source>
</reference>
<dbReference type="Pfam" id="PF02625">
    <property type="entry name" value="XdhC_CoxI"/>
    <property type="match status" value="1"/>
</dbReference>
<dbReference type="EMBL" id="JBEPMN010000007">
    <property type="protein sequence ID" value="MET3661884.1"/>
    <property type="molecule type" value="Genomic_DNA"/>
</dbReference>
<dbReference type="InterPro" id="IPR027051">
    <property type="entry name" value="XdhC_Rossmann_dom"/>
</dbReference>
<dbReference type="Proteomes" id="UP001549143">
    <property type="component" value="Unassembled WGS sequence"/>
</dbReference>
<evidence type="ECO:0000259" key="2">
    <source>
        <dbReference type="Pfam" id="PF13478"/>
    </source>
</evidence>
<organism evidence="3 4">
    <name type="scientific">Aquamicrobium ahrensii</name>
    <dbReference type="NCBI Taxonomy" id="469551"/>
    <lineage>
        <taxon>Bacteria</taxon>
        <taxon>Pseudomonadati</taxon>
        <taxon>Pseudomonadota</taxon>
        <taxon>Alphaproteobacteria</taxon>
        <taxon>Hyphomicrobiales</taxon>
        <taxon>Phyllobacteriaceae</taxon>
        <taxon>Aquamicrobium</taxon>
    </lineage>
</organism>
<evidence type="ECO:0000259" key="1">
    <source>
        <dbReference type="Pfam" id="PF02625"/>
    </source>
</evidence>
<comment type="caution">
    <text evidence="3">The sequence shown here is derived from an EMBL/GenBank/DDBJ whole genome shotgun (WGS) entry which is preliminary data.</text>
</comment>
<sequence length="350" mass="36658">MLTLGELHNDPLAVGERWVAQGRGVALATVVETWGSAPRAAGSHLVVDAEGNFQGSVSGGCVEGAVVAEALEVIDGGKAGTLEFDVADEAAWQVGLSCGGRIRIYVEKLDRDSGAPGKLDVLQALNQERLARRAAVVVTDFGDGASRLLRQGDEVAGALGDAVREAFCTGRSRSVVVEGRTLFLNAHVPPPRLVVIGAVHISQALASLARTAGYAVEIIDPRTAFATPERFPGVTLHARWPQEVLAQTPLDDHTALAALTHDPKIDDMPLQAALGAGCFYVGALGSRKTHARRVERLQAAGLSSEQIARIHAPIGIDIAAEGPSEIAVAVLAEVIRAFRTRGVVAKEHAA</sequence>
<accession>A0ABV2KLH3</accession>
<name>A0ABV2KLH3_9HYPH</name>
<dbReference type="PANTHER" id="PTHR30388:SF4">
    <property type="entry name" value="MOLYBDENUM COFACTOR INSERTION CHAPERONE PAOD"/>
    <property type="match status" value="1"/>
</dbReference>
<feature type="domain" description="XdhC- CoxI" evidence="1">
    <location>
        <begin position="18"/>
        <end position="85"/>
    </location>
</feature>
<keyword evidence="4" id="KW-1185">Reference proteome</keyword>
<dbReference type="Pfam" id="PF13478">
    <property type="entry name" value="XdhC_C"/>
    <property type="match status" value="1"/>
</dbReference>
<evidence type="ECO:0000313" key="4">
    <source>
        <dbReference type="Proteomes" id="UP001549143"/>
    </source>
</evidence>
<dbReference type="Gene3D" id="3.40.50.720">
    <property type="entry name" value="NAD(P)-binding Rossmann-like Domain"/>
    <property type="match status" value="1"/>
</dbReference>
<dbReference type="InterPro" id="IPR003777">
    <property type="entry name" value="XdhC_CoxI"/>
</dbReference>
<gene>
    <name evidence="3" type="ORF">ABID44_002215</name>
</gene>
<feature type="domain" description="XdhC Rossmann" evidence="2">
    <location>
        <begin position="193"/>
        <end position="334"/>
    </location>
</feature>
<dbReference type="PANTHER" id="PTHR30388">
    <property type="entry name" value="ALDEHYDE OXIDOREDUCTASE MOLYBDENUM COFACTOR ASSEMBLY PROTEIN"/>
    <property type="match status" value="1"/>
</dbReference>
<proteinExistence type="predicted"/>
<dbReference type="InterPro" id="IPR052698">
    <property type="entry name" value="MoCofactor_Util/Proc"/>
</dbReference>
<evidence type="ECO:0000313" key="3">
    <source>
        <dbReference type="EMBL" id="MET3661884.1"/>
    </source>
</evidence>